<dbReference type="NCBIfam" id="TIGR01085">
    <property type="entry name" value="murE"/>
    <property type="match status" value="1"/>
</dbReference>
<dbReference type="Gene3D" id="3.40.1190.10">
    <property type="entry name" value="Mur-like, catalytic domain"/>
    <property type="match status" value="1"/>
</dbReference>
<evidence type="ECO:0000259" key="9">
    <source>
        <dbReference type="Pfam" id="PF01225"/>
    </source>
</evidence>
<keyword evidence="7 12" id="KW-0436">Ligase</keyword>
<dbReference type="InterPro" id="IPR005761">
    <property type="entry name" value="UDP-N-AcMur-Glu-dNH2Pim_ligase"/>
</dbReference>
<keyword evidence="13" id="KW-1185">Reference proteome</keyword>
<evidence type="ECO:0000256" key="2">
    <source>
        <dbReference type="ARBA" id="ARBA00022618"/>
    </source>
</evidence>
<keyword evidence="7" id="KW-0460">Magnesium</keyword>
<evidence type="ECO:0000256" key="5">
    <source>
        <dbReference type="ARBA" id="ARBA00023306"/>
    </source>
</evidence>
<dbReference type="EC" id="6.3.2.13" evidence="7"/>
<feature type="binding site" evidence="7">
    <location>
        <position position="444"/>
    </location>
    <ligand>
        <name>meso-2,6-diaminopimelate</name>
        <dbReference type="ChEBI" id="CHEBI:57791"/>
    </ligand>
</feature>
<dbReference type="EMBL" id="FZQA01000003">
    <property type="protein sequence ID" value="SNT73317.1"/>
    <property type="molecule type" value="Genomic_DNA"/>
</dbReference>
<organism evidence="12 13">
    <name type="scientific">Amphiplicatus metriothermophilus</name>
    <dbReference type="NCBI Taxonomy" id="1519374"/>
    <lineage>
        <taxon>Bacteria</taxon>
        <taxon>Pseudomonadati</taxon>
        <taxon>Pseudomonadota</taxon>
        <taxon>Alphaproteobacteria</taxon>
        <taxon>Parvularculales</taxon>
        <taxon>Parvularculaceae</taxon>
        <taxon>Amphiplicatus</taxon>
    </lineage>
</organism>
<evidence type="ECO:0000256" key="7">
    <source>
        <dbReference type="HAMAP-Rule" id="MF_00208"/>
    </source>
</evidence>
<evidence type="ECO:0000256" key="1">
    <source>
        <dbReference type="ARBA" id="ARBA00005898"/>
    </source>
</evidence>
<dbReference type="Gene3D" id="3.90.190.20">
    <property type="entry name" value="Mur ligase, C-terminal domain"/>
    <property type="match status" value="1"/>
</dbReference>
<feature type="binding site" evidence="7">
    <location>
        <begin position="142"/>
        <end position="143"/>
    </location>
    <ligand>
        <name>UDP-N-acetyl-alpha-D-muramoyl-L-alanyl-D-glutamate</name>
        <dbReference type="ChEBI" id="CHEBI:83900"/>
    </ligand>
</feature>
<dbReference type="AlphaFoldDB" id="A0A239PUE8"/>
<dbReference type="SUPFAM" id="SSF53623">
    <property type="entry name" value="MurD-like peptide ligases, catalytic domain"/>
    <property type="match status" value="1"/>
</dbReference>
<dbReference type="Pfam" id="PF08245">
    <property type="entry name" value="Mur_ligase_M"/>
    <property type="match status" value="1"/>
</dbReference>
<dbReference type="SUPFAM" id="SSF63418">
    <property type="entry name" value="MurE/MurF N-terminal domain"/>
    <property type="match status" value="1"/>
</dbReference>
<dbReference type="PANTHER" id="PTHR23135">
    <property type="entry name" value="MUR LIGASE FAMILY MEMBER"/>
    <property type="match status" value="1"/>
</dbReference>
<keyword evidence="7" id="KW-0963">Cytoplasm</keyword>
<dbReference type="InterPro" id="IPR004101">
    <property type="entry name" value="Mur_ligase_C"/>
</dbReference>
<feature type="binding site" evidence="7">
    <location>
        <position position="372"/>
    </location>
    <ligand>
        <name>meso-2,6-diaminopimelate</name>
        <dbReference type="ChEBI" id="CHEBI:57791"/>
    </ligand>
</feature>
<comment type="similarity">
    <text evidence="1 7">Belongs to the MurCDEF family. MurE subfamily.</text>
</comment>
<feature type="domain" description="Mur ligase central" evidence="11">
    <location>
        <begin position="98"/>
        <end position="300"/>
    </location>
</feature>
<feature type="binding site" evidence="7">
    <location>
        <position position="22"/>
    </location>
    <ligand>
        <name>UDP-N-acetyl-alpha-D-muramoyl-L-alanyl-D-glutamate</name>
        <dbReference type="ChEBI" id="CHEBI:83900"/>
    </ligand>
</feature>
<feature type="binding site" evidence="7">
    <location>
        <position position="169"/>
    </location>
    <ligand>
        <name>UDP-N-acetyl-alpha-D-muramoyl-L-alanyl-D-glutamate</name>
        <dbReference type="ChEBI" id="CHEBI:83900"/>
    </ligand>
</feature>
<keyword evidence="6 7" id="KW-0961">Cell wall biogenesis/degradation</keyword>
<dbReference type="Pfam" id="PF01225">
    <property type="entry name" value="Mur_ligase"/>
    <property type="match status" value="1"/>
</dbReference>
<dbReference type="GO" id="GO:0071555">
    <property type="term" value="P:cell wall organization"/>
    <property type="evidence" value="ECO:0007669"/>
    <property type="project" value="UniProtKB-KW"/>
</dbReference>
<dbReference type="OrthoDB" id="9800958at2"/>
<accession>A0A239PUE8</accession>
<evidence type="ECO:0000313" key="13">
    <source>
        <dbReference type="Proteomes" id="UP000198346"/>
    </source>
</evidence>
<dbReference type="GO" id="GO:0009252">
    <property type="term" value="P:peptidoglycan biosynthetic process"/>
    <property type="evidence" value="ECO:0007669"/>
    <property type="project" value="UniProtKB-UniRule"/>
</dbReference>
<evidence type="ECO:0000259" key="10">
    <source>
        <dbReference type="Pfam" id="PF02875"/>
    </source>
</evidence>
<dbReference type="UniPathway" id="UPA00219"/>
<feature type="binding site" evidence="7">
    <location>
        <position position="24"/>
    </location>
    <ligand>
        <name>UDP-N-acetyl-alpha-D-muramoyl-L-alanyl-D-glutamate</name>
        <dbReference type="ChEBI" id="CHEBI:83900"/>
    </ligand>
</feature>
<evidence type="ECO:0000259" key="11">
    <source>
        <dbReference type="Pfam" id="PF08245"/>
    </source>
</evidence>
<keyword evidence="4 7" id="KW-0573">Peptidoglycan synthesis</keyword>
<comment type="PTM">
    <text evidence="7">Carboxylation is probably crucial for Mg(2+) binding and, consequently, for the gamma-phosphate positioning of ATP.</text>
</comment>
<keyword evidence="7" id="KW-0547">Nucleotide-binding</keyword>
<dbReference type="NCBIfam" id="NF001126">
    <property type="entry name" value="PRK00139.1-4"/>
    <property type="match status" value="1"/>
</dbReference>
<feature type="short sequence motif" description="Meso-diaminopimelate recognition motif" evidence="7">
    <location>
        <begin position="396"/>
        <end position="399"/>
    </location>
</feature>
<keyword evidence="5 7" id="KW-0131">Cell cycle</keyword>
<evidence type="ECO:0000256" key="8">
    <source>
        <dbReference type="RuleBase" id="RU004135"/>
    </source>
</evidence>
<feature type="domain" description="Mur ligase C-terminal" evidence="10">
    <location>
        <begin position="323"/>
        <end position="446"/>
    </location>
</feature>
<dbReference type="InterPro" id="IPR035911">
    <property type="entry name" value="MurE/MurF_N"/>
</dbReference>
<keyword evidence="3 7" id="KW-0133">Cell shape</keyword>
<feature type="binding site" evidence="7">
    <location>
        <position position="175"/>
    </location>
    <ligand>
        <name>UDP-N-acetyl-alpha-D-muramoyl-L-alanyl-D-glutamate</name>
        <dbReference type="ChEBI" id="CHEBI:83900"/>
    </ligand>
</feature>
<reference evidence="12 13" key="1">
    <citation type="submission" date="2017-07" db="EMBL/GenBank/DDBJ databases">
        <authorList>
            <person name="Sun Z.S."/>
            <person name="Albrecht U."/>
            <person name="Echele G."/>
            <person name="Lee C.C."/>
        </authorList>
    </citation>
    <scope>NUCLEOTIDE SEQUENCE [LARGE SCALE GENOMIC DNA]</scope>
    <source>
        <strain evidence="12 13">CGMCC 1.12710</strain>
    </source>
</reference>
<comment type="function">
    <text evidence="7">Catalyzes the addition of meso-diaminopimelic acid to the nucleotide precursor UDP-N-acetylmuramoyl-L-alanyl-D-glutamate (UMAG) in the biosynthesis of bacterial cell-wall peptidoglycan.</text>
</comment>
<feature type="domain" description="Mur ligase N-terminal catalytic" evidence="9">
    <location>
        <begin position="16"/>
        <end position="88"/>
    </location>
</feature>
<comment type="catalytic activity">
    <reaction evidence="7">
        <text>UDP-N-acetyl-alpha-D-muramoyl-L-alanyl-D-glutamate + meso-2,6-diaminopimelate + ATP = UDP-N-acetyl-alpha-D-muramoyl-L-alanyl-gamma-D-glutamyl-meso-2,6-diaminopimelate + ADP + phosphate + H(+)</text>
        <dbReference type="Rhea" id="RHEA:23676"/>
        <dbReference type="ChEBI" id="CHEBI:15378"/>
        <dbReference type="ChEBI" id="CHEBI:30616"/>
        <dbReference type="ChEBI" id="CHEBI:43474"/>
        <dbReference type="ChEBI" id="CHEBI:57791"/>
        <dbReference type="ChEBI" id="CHEBI:83900"/>
        <dbReference type="ChEBI" id="CHEBI:83905"/>
        <dbReference type="ChEBI" id="CHEBI:456216"/>
        <dbReference type="EC" id="6.3.2.13"/>
    </reaction>
</comment>
<dbReference type="GO" id="GO:0005524">
    <property type="term" value="F:ATP binding"/>
    <property type="evidence" value="ECO:0007669"/>
    <property type="project" value="UniProtKB-UniRule"/>
</dbReference>
<comment type="caution">
    <text evidence="7">Lacks conserved residue(s) required for the propagation of feature annotation.</text>
</comment>
<dbReference type="GO" id="GO:0005737">
    <property type="term" value="C:cytoplasm"/>
    <property type="evidence" value="ECO:0007669"/>
    <property type="project" value="UniProtKB-SubCell"/>
</dbReference>
<feature type="binding site" evidence="7">
    <location>
        <begin position="396"/>
        <end position="399"/>
    </location>
    <ligand>
        <name>meso-2,6-diaminopimelate</name>
        <dbReference type="ChEBI" id="CHEBI:57791"/>
    </ligand>
</feature>
<name>A0A239PUE8_9PROT</name>
<evidence type="ECO:0000256" key="4">
    <source>
        <dbReference type="ARBA" id="ARBA00022984"/>
    </source>
</evidence>
<dbReference type="SUPFAM" id="SSF53244">
    <property type="entry name" value="MurD-like peptide ligases, peptide-binding domain"/>
    <property type="match status" value="1"/>
</dbReference>
<dbReference type="InterPro" id="IPR000713">
    <property type="entry name" value="Mur_ligase_N"/>
</dbReference>
<feature type="binding site" evidence="7">
    <location>
        <position position="448"/>
    </location>
    <ligand>
        <name>meso-2,6-diaminopimelate</name>
        <dbReference type="ChEBI" id="CHEBI:57791"/>
    </ligand>
</feature>
<evidence type="ECO:0000256" key="3">
    <source>
        <dbReference type="ARBA" id="ARBA00022960"/>
    </source>
</evidence>
<gene>
    <name evidence="7" type="primary">murE</name>
    <name evidence="12" type="ORF">SAMN06297382_1715</name>
</gene>
<dbReference type="PANTHER" id="PTHR23135:SF4">
    <property type="entry name" value="UDP-N-ACETYLMURAMOYL-L-ALANYL-D-GLUTAMATE--2,6-DIAMINOPIMELATE LIGASE MURE HOMOLOG, CHLOROPLASTIC"/>
    <property type="match status" value="1"/>
</dbReference>
<dbReference type="RefSeq" id="WP_089412195.1">
    <property type="nucleotide sequence ID" value="NZ_FZQA01000003.1"/>
</dbReference>
<keyword evidence="7" id="KW-0067">ATP-binding</keyword>
<dbReference type="GO" id="GO:0008765">
    <property type="term" value="F:UDP-N-acetylmuramoylalanyl-D-glutamate-2,6-diaminopimelate ligase activity"/>
    <property type="evidence" value="ECO:0007669"/>
    <property type="project" value="UniProtKB-UniRule"/>
</dbReference>
<dbReference type="InterPro" id="IPR036565">
    <property type="entry name" value="Mur-like_cat_sf"/>
</dbReference>
<dbReference type="GO" id="GO:0008360">
    <property type="term" value="P:regulation of cell shape"/>
    <property type="evidence" value="ECO:0007669"/>
    <property type="project" value="UniProtKB-KW"/>
</dbReference>
<dbReference type="GO" id="GO:0000287">
    <property type="term" value="F:magnesium ion binding"/>
    <property type="evidence" value="ECO:0007669"/>
    <property type="project" value="UniProtKB-UniRule"/>
</dbReference>
<dbReference type="Proteomes" id="UP000198346">
    <property type="component" value="Unassembled WGS sequence"/>
</dbReference>
<feature type="modified residue" description="N6-carboxylysine" evidence="7">
    <location>
        <position position="209"/>
    </location>
</feature>
<protein>
    <recommendedName>
        <fullName evidence="7">UDP-N-acetylmuramoyl-L-alanyl-D-glutamate--2,6-diaminopimelate ligase</fullName>
        <ecNumber evidence="7">6.3.2.13</ecNumber>
    </recommendedName>
    <alternativeName>
        <fullName evidence="7">Meso-A2pm-adding enzyme</fullName>
    </alternativeName>
    <alternativeName>
        <fullName evidence="7">Meso-diaminopimelate-adding enzyme</fullName>
    </alternativeName>
    <alternativeName>
        <fullName evidence="7">UDP-MurNAc-L-Ala-D-Glu:meso-diaminopimelate ligase</fullName>
    </alternativeName>
    <alternativeName>
        <fullName evidence="7">UDP-MurNAc-tripeptide synthetase</fullName>
    </alternativeName>
    <alternativeName>
        <fullName evidence="7">UDP-N-acetylmuramyl-tripeptide synthetase</fullName>
    </alternativeName>
</protein>
<dbReference type="HAMAP" id="MF_00208">
    <property type="entry name" value="MurE"/>
    <property type="match status" value="1"/>
</dbReference>
<dbReference type="Pfam" id="PF02875">
    <property type="entry name" value="Mur_ligase_C"/>
    <property type="match status" value="1"/>
</dbReference>
<comment type="cofactor">
    <cofactor evidence="7">
        <name>Mg(2+)</name>
        <dbReference type="ChEBI" id="CHEBI:18420"/>
    </cofactor>
</comment>
<dbReference type="GO" id="GO:0051301">
    <property type="term" value="P:cell division"/>
    <property type="evidence" value="ECO:0007669"/>
    <property type="project" value="UniProtKB-KW"/>
</dbReference>
<dbReference type="InterPro" id="IPR013221">
    <property type="entry name" value="Mur_ligase_cen"/>
</dbReference>
<evidence type="ECO:0000313" key="12">
    <source>
        <dbReference type="EMBL" id="SNT73317.1"/>
    </source>
</evidence>
<proteinExistence type="inferred from homology"/>
<comment type="pathway">
    <text evidence="7 8">Cell wall biogenesis; peptidoglycan biosynthesis.</text>
</comment>
<sequence>MKLSALLGRPCAPDPEIAGLALDSRAVRPGYLFAALEGAKDDGARYVPQAEENGAVAVLAGRRIETKAALVVDPDPRRLLAQMAARFYPRQPGIVAGVTGTNGKTSTARFSAQLWTMLGGKGASLGTLGAFAPGYEKKLAHTTPDAATLHETLDEMAGLGVTHLTMEASSHALVQRRADGVRFAIAAFTNITQDHLDYHPDFESYLAAKARLFTELLPQDGVAVVNADGEGAPLILERARTAGRRVMTTGALGKDLRITRARPHPAGLSIDVVCGEKTFALDLPLIGAFQAENALLAAGIVIASGFAADAVLPLLPRLDGVPGRMQRVGGVAGAAIYIDYAHTPDAIATALAAIRPHVKGRLVAIIGAGGDRDRAKRPHMGRAAALGADVVIVADDNPRSEDPAEIRRQILAGAPKAIEIGDRREAIARAVAMLESGDVLLIAGKGHETGQIVGDVVHPFDDGAVARAEAAKRVREGS</sequence>
<dbReference type="Gene3D" id="3.40.1390.10">
    <property type="entry name" value="MurE/MurF, N-terminal domain"/>
    <property type="match status" value="1"/>
</dbReference>
<keyword evidence="2 7" id="KW-0132">Cell division</keyword>
<feature type="binding site" evidence="7">
    <location>
        <begin position="100"/>
        <end position="106"/>
    </location>
    <ligand>
        <name>ATP</name>
        <dbReference type="ChEBI" id="CHEBI:30616"/>
    </ligand>
</feature>
<evidence type="ECO:0000256" key="6">
    <source>
        <dbReference type="ARBA" id="ARBA00023316"/>
    </source>
</evidence>
<comment type="subcellular location">
    <subcellularLocation>
        <location evidence="7 8">Cytoplasm</location>
    </subcellularLocation>
</comment>
<dbReference type="InterPro" id="IPR036615">
    <property type="entry name" value="Mur_ligase_C_dom_sf"/>
</dbReference>
<dbReference type="NCBIfam" id="NF001124">
    <property type="entry name" value="PRK00139.1-2"/>
    <property type="match status" value="1"/>
</dbReference>
<feature type="binding site" evidence="7">
    <location>
        <position position="177"/>
    </location>
    <ligand>
        <name>UDP-N-acetyl-alpha-D-muramoyl-L-alanyl-D-glutamate</name>
        <dbReference type="ChEBI" id="CHEBI:83900"/>
    </ligand>
</feature>